<dbReference type="Gene3D" id="3.40.50.720">
    <property type="entry name" value="NAD(P)-binding Rossmann-like Domain"/>
    <property type="match status" value="1"/>
</dbReference>
<dbReference type="STRING" id="92696.A0A4R0RTC5"/>
<sequence>MAGFFGFVKRVYQINNPPTPTVAPDAPPPLRFGIFGAAKIAPNALIIPAKSHAEVIVTAVAARDLDRAKQYAKKWGIEKAYGGKDAYQELVDDPDIDVIYNPLPNGLHYEWTMKALQAGKHVLLEKPSSNSSEETRKMFELADKKGVVLLEAFHYRFHPATQRFHAIVNSGELGAIKSIETKLLIPKGIIPDGDIRYQFDLGGGSLMDAGCYAVSQTRYVAGANPSQILTAQPTVDPSNPDIDAAFDASFAFSTTESNPNLGNVTASIGSALANPPKWGFIPKVWEIYTTVKGDAGEATLLNYVAPAVYHYIEVKTYGKGGKKRTEKVYTFREWPKGEKKGEKGETWWMTYRYQLEAFVDQIRGRKPQHWVSAQDSIDNMKAIEMIYEKAGLKARPLSTYTPAVDADAGSSSAAA</sequence>
<evidence type="ECO:0000256" key="1">
    <source>
        <dbReference type="ARBA" id="ARBA00010928"/>
    </source>
</evidence>
<evidence type="ECO:0000256" key="2">
    <source>
        <dbReference type="ARBA" id="ARBA00023002"/>
    </source>
</evidence>
<keyword evidence="9" id="KW-1185">Reference proteome</keyword>
<gene>
    <name evidence="8" type="ORF">EIP91_000591</name>
</gene>
<dbReference type="GO" id="GO:0047837">
    <property type="term" value="F:D-xylose 1-dehydrogenase (NADP+) activity"/>
    <property type="evidence" value="ECO:0007669"/>
    <property type="project" value="UniProtKB-EC"/>
</dbReference>
<name>A0A4R0RTC5_9APHY</name>
<evidence type="ECO:0000256" key="5">
    <source>
        <dbReference type="ARBA" id="ARBA00049233"/>
    </source>
</evidence>
<evidence type="ECO:0000259" key="6">
    <source>
        <dbReference type="Pfam" id="PF01408"/>
    </source>
</evidence>
<dbReference type="Gene3D" id="3.30.360.10">
    <property type="entry name" value="Dihydrodipicolinate Reductase, domain 2"/>
    <property type="match status" value="1"/>
</dbReference>
<dbReference type="InterPro" id="IPR055170">
    <property type="entry name" value="GFO_IDH_MocA-like_dom"/>
</dbReference>
<dbReference type="PANTHER" id="PTHR22604:SF105">
    <property type="entry name" value="TRANS-1,2-DIHYDROBENZENE-1,2-DIOL DEHYDROGENASE"/>
    <property type="match status" value="1"/>
</dbReference>
<dbReference type="PANTHER" id="PTHR22604">
    <property type="entry name" value="OXIDOREDUCTASES"/>
    <property type="match status" value="1"/>
</dbReference>
<dbReference type="AlphaFoldDB" id="A0A4R0RTC5"/>
<dbReference type="InterPro" id="IPR050984">
    <property type="entry name" value="Gfo/Idh/MocA_domain"/>
</dbReference>
<proteinExistence type="inferred from homology"/>
<dbReference type="InterPro" id="IPR000683">
    <property type="entry name" value="Gfo/Idh/MocA-like_OxRdtase_N"/>
</dbReference>
<dbReference type="EMBL" id="RWJN01000111">
    <property type="protein sequence ID" value="TCD67078.1"/>
    <property type="molecule type" value="Genomic_DNA"/>
</dbReference>
<protein>
    <recommendedName>
        <fullName evidence="3">D-xylose 1-dehydrogenase (NADP(+), D-xylono-1,5-lactone-forming)</fullName>
        <ecNumber evidence="3">1.1.1.179</ecNumber>
    </recommendedName>
    <alternativeName>
        <fullName evidence="4">D-xylose-NADP dehydrogenase</fullName>
    </alternativeName>
</protein>
<evidence type="ECO:0000313" key="8">
    <source>
        <dbReference type="EMBL" id="TCD67078.1"/>
    </source>
</evidence>
<dbReference type="Proteomes" id="UP000292702">
    <property type="component" value="Unassembled WGS sequence"/>
</dbReference>
<dbReference type="Pfam" id="PF22725">
    <property type="entry name" value="GFO_IDH_MocA_C3"/>
    <property type="match status" value="1"/>
</dbReference>
<comment type="caution">
    <text evidence="8">The sequence shown here is derived from an EMBL/GenBank/DDBJ whole genome shotgun (WGS) entry which is preliminary data.</text>
</comment>
<feature type="domain" description="GFO/IDH/MocA-like oxidoreductase" evidence="7">
    <location>
        <begin position="162"/>
        <end position="268"/>
    </location>
</feature>
<reference evidence="8 9" key="1">
    <citation type="submission" date="2018-11" db="EMBL/GenBank/DDBJ databases">
        <title>Genome assembly of Steccherinum ochraceum LE-BIN_3174, the white-rot fungus of the Steccherinaceae family (The Residual Polyporoid clade, Polyporales, Basidiomycota).</title>
        <authorList>
            <person name="Fedorova T.V."/>
            <person name="Glazunova O.A."/>
            <person name="Landesman E.O."/>
            <person name="Moiseenko K.V."/>
            <person name="Psurtseva N.V."/>
            <person name="Savinova O.S."/>
            <person name="Shakhova N.V."/>
            <person name="Tyazhelova T.V."/>
            <person name="Vasina D.V."/>
        </authorList>
    </citation>
    <scope>NUCLEOTIDE SEQUENCE [LARGE SCALE GENOMIC DNA]</scope>
    <source>
        <strain evidence="8 9">LE-BIN_3174</strain>
    </source>
</reference>
<dbReference type="EC" id="1.1.1.179" evidence="3"/>
<dbReference type="Pfam" id="PF01408">
    <property type="entry name" value="GFO_IDH_MocA"/>
    <property type="match status" value="1"/>
</dbReference>
<accession>A0A4R0RTC5</accession>
<dbReference type="SUPFAM" id="SSF55347">
    <property type="entry name" value="Glyceraldehyde-3-phosphate dehydrogenase-like, C-terminal domain"/>
    <property type="match status" value="1"/>
</dbReference>
<dbReference type="InterPro" id="IPR036291">
    <property type="entry name" value="NAD(P)-bd_dom_sf"/>
</dbReference>
<comment type="catalytic activity">
    <reaction evidence="5">
        <text>D-xylose + NADP(+) = D-xylono-1,5-lactone + NADPH + H(+)</text>
        <dbReference type="Rhea" id="RHEA:22000"/>
        <dbReference type="ChEBI" id="CHEBI:15378"/>
        <dbReference type="ChEBI" id="CHEBI:15867"/>
        <dbReference type="ChEBI" id="CHEBI:53455"/>
        <dbReference type="ChEBI" id="CHEBI:57783"/>
        <dbReference type="ChEBI" id="CHEBI:58349"/>
        <dbReference type="EC" id="1.1.1.179"/>
    </reaction>
</comment>
<evidence type="ECO:0000256" key="3">
    <source>
        <dbReference type="ARBA" id="ARBA00038984"/>
    </source>
</evidence>
<dbReference type="GO" id="GO:0000166">
    <property type="term" value="F:nucleotide binding"/>
    <property type="evidence" value="ECO:0007669"/>
    <property type="project" value="InterPro"/>
</dbReference>
<organism evidence="8 9">
    <name type="scientific">Steccherinum ochraceum</name>
    <dbReference type="NCBI Taxonomy" id="92696"/>
    <lineage>
        <taxon>Eukaryota</taxon>
        <taxon>Fungi</taxon>
        <taxon>Dikarya</taxon>
        <taxon>Basidiomycota</taxon>
        <taxon>Agaricomycotina</taxon>
        <taxon>Agaricomycetes</taxon>
        <taxon>Polyporales</taxon>
        <taxon>Steccherinaceae</taxon>
        <taxon>Steccherinum</taxon>
    </lineage>
</organism>
<feature type="domain" description="Gfo/Idh/MocA-like oxidoreductase N-terminal" evidence="6">
    <location>
        <begin position="30"/>
        <end position="151"/>
    </location>
</feature>
<dbReference type="OrthoDB" id="64915at2759"/>
<evidence type="ECO:0000313" key="9">
    <source>
        <dbReference type="Proteomes" id="UP000292702"/>
    </source>
</evidence>
<dbReference type="SUPFAM" id="SSF51735">
    <property type="entry name" value="NAD(P)-binding Rossmann-fold domains"/>
    <property type="match status" value="1"/>
</dbReference>
<evidence type="ECO:0000259" key="7">
    <source>
        <dbReference type="Pfam" id="PF22725"/>
    </source>
</evidence>
<evidence type="ECO:0000256" key="4">
    <source>
        <dbReference type="ARBA" id="ARBA00042988"/>
    </source>
</evidence>
<keyword evidence="2" id="KW-0560">Oxidoreductase</keyword>
<comment type="similarity">
    <text evidence="1">Belongs to the Gfo/Idh/MocA family.</text>
</comment>